<dbReference type="GO" id="GO:0005634">
    <property type="term" value="C:nucleus"/>
    <property type="evidence" value="ECO:0007669"/>
    <property type="project" value="UniProtKB-SubCell"/>
</dbReference>
<dbReference type="PANTHER" id="PTHR13989:SF33">
    <property type="entry name" value="CST COMPLEX SUBUNIT STN1"/>
    <property type="match status" value="1"/>
</dbReference>
<sequence>MDNRLCNTHVKLLAFDLLSLTQTPSFSDPISFSRKGILLSRLETVGVVTSRDLKPNKFLKFTVDDGTGCITCILWLNHLNSPYFSRRHPSDVRLIANAADRFAAHVKLGVVARVRGRITSFRGELQITVSDVVIERDPNAEILHWLDCVRLARNCYDVVASQRK</sequence>
<dbReference type="AlphaFoldDB" id="A0A6P3ZCC0"/>
<evidence type="ECO:0000259" key="9">
    <source>
        <dbReference type="Pfam" id="PF01336"/>
    </source>
</evidence>
<dbReference type="InterPro" id="IPR012340">
    <property type="entry name" value="NA-bd_OB-fold"/>
</dbReference>
<dbReference type="SUPFAM" id="SSF50249">
    <property type="entry name" value="Nucleic acid-binding proteins"/>
    <property type="match status" value="1"/>
</dbReference>
<keyword evidence="7" id="KW-0539">Nucleus</keyword>
<evidence type="ECO:0000256" key="7">
    <source>
        <dbReference type="ARBA" id="ARBA00023242"/>
    </source>
</evidence>
<dbReference type="Proteomes" id="UP001652623">
    <property type="component" value="Chromosome 9"/>
</dbReference>
<dbReference type="InterPro" id="IPR040260">
    <property type="entry name" value="RFA2-like"/>
</dbReference>
<keyword evidence="5" id="KW-0779">Telomere</keyword>
<dbReference type="Gene3D" id="2.40.50.140">
    <property type="entry name" value="Nucleic acid-binding proteins"/>
    <property type="match status" value="1"/>
</dbReference>
<dbReference type="GO" id="GO:0000781">
    <property type="term" value="C:chromosome, telomeric region"/>
    <property type="evidence" value="ECO:0007669"/>
    <property type="project" value="UniProtKB-SubCell"/>
</dbReference>
<dbReference type="KEGG" id="zju:107409585"/>
<evidence type="ECO:0000256" key="2">
    <source>
        <dbReference type="ARBA" id="ARBA00004574"/>
    </source>
</evidence>
<comment type="subcellular location">
    <subcellularLocation>
        <location evidence="2">Chromosome</location>
        <location evidence="2">Telomere</location>
    </subcellularLocation>
    <subcellularLocation>
        <location evidence="1">Nucleus</location>
    </subcellularLocation>
</comment>
<keyword evidence="4" id="KW-0158">Chromosome</keyword>
<dbReference type="InParanoid" id="A0A6P3ZCC0"/>
<dbReference type="RefSeq" id="XP_015872500.2">
    <property type="nucleotide sequence ID" value="XM_016017014.4"/>
</dbReference>
<accession>A0A6P3ZCC0</accession>
<dbReference type="PANTHER" id="PTHR13989">
    <property type="entry name" value="REPLICATION PROTEIN A-RELATED"/>
    <property type="match status" value="1"/>
</dbReference>
<dbReference type="Pfam" id="PF01336">
    <property type="entry name" value="tRNA_anti-codon"/>
    <property type="match status" value="1"/>
</dbReference>
<name>A0A6P3ZCC0_ZIZJJ</name>
<feature type="domain" description="OB" evidence="9">
    <location>
        <begin position="45"/>
        <end position="133"/>
    </location>
</feature>
<evidence type="ECO:0000256" key="1">
    <source>
        <dbReference type="ARBA" id="ARBA00004123"/>
    </source>
</evidence>
<dbReference type="InterPro" id="IPR004365">
    <property type="entry name" value="NA-bd_OB_tRNA"/>
</dbReference>
<evidence type="ECO:0000256" key="4">
    <source>
        <dbReference type="ARBA" id="ARBA00022454"/>
    </source>
</evidence>
<gene>
    <name evidence="11" type="primary">LOC107409585</name>
</gene>
<dbReference type="FunCoup" id="A0A6P3ZCC0">
    <property type="interactions" value="15"/>
</dbReference>
<evidence type="ECO:0000313" key="10">
    <source>
        <dbReference type="Proteomes" id="UP001652623"/>
    </source>
</evidence>
<evidence type="ECO:0000256" key="8">
    <source>
        <dbReference type="ARBA" id="ARBA00030039"/>
    </source>
</evidence>
<evidence type="ECO:0000256" key="5">
    <source>
        <dbReference type="ARBA" id="ARBA00022895"/>
    </source>
</evidence>
<dbReference type="GO" id="GO:0003677">
    <property type="term" value="F:DNA binding"/>
    <property type="evidence" value="ECO:0007669"/>
    <property type="project" value="UniProtKB-KW"/>
</dbReference>
<reference evidence="11" key="1">
    <citation type="submission" date="2025-08" db="UniProtKB">
        <authorList>
            <consortium name="RefSeq"/>
        </authorList>
    </citation>
    <scope>IDENTIFICATION</scope>
    <source>
        <tissue evidence="11">Seedling</tissue>
    </source>
</reference>
<protein>
    <recommendedName>
        <fullName evidence="3">CST complex subunit STN1</fullName>
    </recommendedName>
    <alternativeName>
        <fullName evidence="8">Suppressor of cdc thirteen homolog</fullName>
    </alternativeName>
</protein>
<evidence type="ECO:0000256" key="6">
    <source>
        <dbReference type="ARBA" id="ARBA00023125"/>
    </source>
</evidence>
<keyword evidence="6" id="KW-0238">DNA-binding</keyword>
<proteinExistence type="predicted"/>
<keyword evidence="10" id="KW-1185">Reference proteome</keyword>
<evidence type="ECO:0000313" key="11">
    <source>
        <dbReference type="RefSeq" id="XP_015872500.2"/>
    </source>
</evidence>
<evidence type="ECO:0000256" key="3">
    <source>
        <dbReference type="ARBA" id="ARBA00017411"/>
    </source>
</evidence>
<dbReference type="GeneID" id="107409585"/>
<organism evidence="10 11">
    <name type="scientific">Ziziphus jujuba</name>
    <name type="common">Chinese jujube</name>
    <name type="synonym">Ziziphus sativa</name>
    <dbReference type="NCBI Taxonomy" id="326968"/>
    <lineage>
        <taxon>Eukaryota</taxon>
        <taxon>Viridiplantae</taxon>
        <taxon>Streptophyta</taxon>
        <taxon>Embryophyta</taxon>
        <taxon>Tracheophyta</taxon>
        <taxon>Spermatophyta</taxon>
        <taxon>Magnoliopsida</taxon>
        <taxon>eudicotyledons</taxon>
        <taxon>Gunneridae</taxon>
        <taxon>Pentapetalae</taxon>
        <taxon>rosids</taxon>
        <taxon>fabids</taxon>
        <taxon>Rosales</taxon>
        <taxon>Rhamnaceae</taxon>
        <taxon>Paliureae</taxon>
        <taxon>Ziziphus</taxon>
    </lineage>
</organism>